<dbReference type="Proteomes" id="UP001237642">
    <property type="component" value="Unassembled WGS sequence"/>
</dbReference>
<dbReference type="AlphaFoldDB" id="A0AAD8LV47"/>
<protein>
    <submittedName>
        <fullName evidence="1">Uncharacterized protein</fullName>
    </submittedName>
</protein>
<sequence length="274" mass="31273">MRRRTRTSVPPTLFPVLTRPPTIVHDHHHYNIHVVSDVEGLVSELREQLFIHLNRFSTLGSINTRIFYFDAHVDDDLDLNKKAKKFNFISCRGLLVEGNLSGALTIPEIKYRIYNPTTKRVLDLPNPQKKVIVMRVFLNSSTNSYHVVSLYTDKTNNVKFELIDLGGQSNDPCPNGDLSWRALNIPDFDVASRLQKYDCSRCVLEEGILFMPAEKQTVFHTVKTSMELHRVQKSVQETTSDQEEIQHGPFPVEQLQLPLEQGGREGTSLFGLLS</sequence>
<gene>
    <name evidence="1" type="ORF">POM88_054134</name>
</gene>
<name>A0AAD8LV47_9APIA</name>
<comment type="caution">
    <text evidence="1">The sequence shown here is derived from an EMBL/GenBank/DDBJ whole genome shotgun (WGS) entry which is preliminary data.</text>
</comment>
<keyword evidence="2" id="KW-1185">Reference proteome</keyword>
<evidence type="ECO:0000313" key="2">
    <source>
        <dbReference type="Proteomes" id="UP001237642"/>
    </source>
</evidence>
<reference evidence="1" key="2">
    <citation type="submission" date="2023-05" db="EMBL/GenBank/DDBJ databases">
        <authorList>
            <person name="Schelkunov M.I."/>
        </authorList>
    </citation>
    <scope>NUCLEOTIDE SEQUENCE</scope>
    <source>
        <strain evidence="1">Hsosn_3</strain>
        <tissue evidence="1">Leaf</tissue>
    </source>
</reference>
<dbReference type="EMBL" id="JAUIZM010000028">
    <property type="protein sequence ID" value="KAK1351675.1"/>
    <property type="molecule type" value="Genomic_DNA"/>
</dbReference>
<organism evidence="1 2">
    <name type="scientific">Heracleum sosnowskyi</name>
    <dbReference type="NCBI Taxonomy" id="360622"/>
    <lineage>
        <taxon>Eukaryota</taxon>
        <taxon>Viridiplantae</taxon>
        <taxon>Streptophyta</taxon>
        <taxon>Embryophyta</taxon>
        <taxon>Tracheophyta</taxon>
        <taxon>Spermatophyta</taxon>
        <taxon>Magnoliopsida</taxon>
        <taxon>eudicotyledons</taxon>
        <taxon>Gunneridae</taxon>
        <taxon>Pentapetalae</taxon>
        <taxon>asterids</taxon>
        <taxon>campanulids</taxon>
        <taxon>Apiales</taxon>
        <taxon>Apiaceae</taxon>
        <taxon>Apioideae</taxon>
        <taxon>apioid superclade</taxon>
        <taxon>Tordylieae</taxon>
        <taxon>Tordyliinae</taxon>
        <taxon>Heracleum</taxon>
    </lineage>
</organism>
<proteinExistence type="predicted"/>
<accession>A0AAD8LV47</accession>
<evidence type="ECO:0000313" key="1">
    <source>
        <dbReference type="EMBL" id="KAK1351675.1"/>
    </source>
</evidence>
<reference evidence="1" key="1">
    <citation type="submission" date="2023-02" db="EMBL/GenBank/DDBJ databases">
        <title>Genome of toxic invasive species Heracleum sosnowskyi carries increased number of genes despite the absence of recent whole-genome duplications.</title>
        <authorList>
            <person name="Schelkunov M."/>
            <person name="Shtratnikova V."/>
            <person name="Makarenko M."/>
            <person name="Klepikova A."/>
            <person name="Omelchenko D."/>
            <person name="Novikova G."/>
            <person name="Obukhova E."/>
            <person name="Bogdanov V."/>
            <person name="Penin A."/>
            <person name="Logacheva M."/>
        </authorList>
    </citation>
    <scope>NUCLEOTIDE SEQUENCE</scope>
    <source>
        <strain evidence="1">Hsosn_3</strain>
        <tissue evidence="1">Leaf</tissue>
    </source>
</reference>